<proteinExistence type="predicted"/>
<dbReference type="PANTHER" id="PTHR33490:SF3">
    <property type="entry name" value="CONSERVED INTEGRAL MEMBRANE PROTEIN"/>
    <property type="match status" value="1"/>
</dbReference>
<feature type="signal peptide" evidence="1">
    <location>
        <begin position="1"/>
        <end position="25"/>
    </location>
</feature>
<dbReference type="RefSeq" id="WP_148932412.1">
    <property type="nucleotide sequence ID" value="NZ_VNHS01000012.1"/>
</dbReference>
<evidence type="ECO:0000259" key="2">
    <source>
        <dbReference type="SMART" id="SM00460"/>
    </source>
</evidence>
<evidence type="ECO:0000313" key="4">
    <source>
        <dbReference type="Proteomes" id="UP000323257"/>
    </source>
</evidence>
<name>A0A5S5BS73_9BACL</name>
<protein>
    <submittedName>
        <fullName evidence="3">Transglutaminase superfamily protein</fullName>
    </submittedName>
</protein>
<reference evidence="3 4" key="1">
    <citation type="submission" date="2019-07" db="EMBL/GenBank/DDBJ databases">
        <title>Genomic Encyclopedia of Type Strains, Phase III (KMG-III): the genomes of soil and plant-associated and newly described type strains.</title>
        <authorList>
            <person name="Whitman W."/>
        </authorList>
    </citation>
    <scope>NUCLEOTIDE SEQUENCE [LARGE SCALE GENOMIC DNA]</scope>
    <source>
        <strain evidence="3 4">BL24</strain>
    </source>
</reference>
<evidence type="ECO:0000256" key="1">
    <source>
        <dbReference type="SAM" id="SignalP"/>
    </source>
</evidence>
<dbReference type="SUPFAM" id="SSF54001">
    <property type="entry name" value="Cysteine proteinases"/>
    <property type="match status" value="1"/>
</dbReference>
<dbReference type="InterPro" id="IPR038765">
    <property type="entry name" value="Papain-like_cys_pep_sf"/>
</dbReference>
<dbReference type="Pfam" id="PF01841">
    <property type="entry name" value="Transglut_core"/>
    <property type="match status" value="1"/>
</dbReference>
<gene>
    <name evidence="3" type="ORF">BCM02_11221</name>
</gene>
<dbReference type="AlphaFoldDB" id="A0A5S5BS73"/>
<comment type="caution">
    <text evidence="3">The sequence shown here is derived from an EMBL/GenBank/DDBJ whole genome shotgun (WGS) entry which is preliminary data.</text>
</comment>
<dbReference type="PANTHER" id="PTHR33490">
    <property type="entry name" value="BLR5614 PROTEIN-RELATED"/>
    <property type="match status" value="1"/>
</dbReference>
<keyword evidence="1" id="KW-0732">Signal</keyword>
<organism evidence="3 4">
    <name type="scientific">Paenibacillus methanolicus</name>
    <dbReference type="NCBI Taxonomy" id="582686"/>
    <lineage>
        <taxon>Bacteria</taxon>
        <taxon>Bacillati</taxon>
        <taxon>Bacillota</taxon>
        <taxon>Bacilli</taxon>
        <taxon>Bacillales</taxon>
        <taxon>Paenibacillaceae</taxon>
        <taxon>Paenibacillus</taxon>
    </lineage>
</organism>
<dbReference type="OrthoDB" id="9787782at2"/>
<dbReference type="InterPro" id="IPR002931">
    <property type="entry name" value="Transglutaminase-like"/>
</dbReference>
<feature type="domain" description="Transglutaminase-like" evidence="2">
    <location>
        <begin position="181"/>
        <end position="242"/>
    </location>
</feature>
<dbReference type="Proteomes" id="UP000323257">
    <property type="component" value="Unassembled WGS sequence"/>
</dbReference>
<accession>A0A5S5BS73</accession>
<evidence type="ECO:0000313" key="3">
    <source>
        <dbReference type="EMBL" id="TYP70045.1"/>
    </source>
</evidence>
<dbReference type="EMBL" id="VNHS01000012">
    <property type="protein sequence ID" value="TYP70045.1"/>
    <property type="molecule type" value="Genomic_DNA"/>
</dbReference>
<dbReference type="SMART" id="SM00460">
    <property type="entry name" value="TGc"/>
    <property type="match status" value="1"/>
</dbReference>
<feature type="chain" id="PRO_5024381808" evidence="1">
    <location>
        <begin position="26"/>
        <end position="268"/>
    </location>
</feature>
<dbReference type="Gene3D" id="3.10.620.30">
    <property type="match status" value="1"/>
</dbReference>
<keyword evidence="4" id="KW-1185">Reference proteome</keyword>
<sequence>MFNKPLVVLLLILAAFVYSAPTVKADSTATVIDLQRLDKGIIKVHYQPPANVKAIVRITKDSASYDYPLSAASNYPLQLGNGKYTILIAEAAGGTKFKVVHKESVELKLADQNVVFKQSSPIVNWNANNLAVLKANQLIKNAKTDQDKIKAIYAHITKTFKYDNAKAANVKPDYLPSLDTVYKSTSGICYDYAATFAAMARSVGLPTKLVVGYEKNHPNVLHAWNEVYLEQTGKWVTIDTTYDAGKVQAGQAPSLFKSAAAYSMTKFY</sequence>